<dbReference type="PANTHER" id="PTHR13878:SF91">
    <property type="entry name" value="FAD BINDING DOMAIN PROTEIN (AFU_ORTHOLOGUE AFUA_6G12070)-RELATED"/>
    <property type="match status" value="1"/>
</dbReference>
<name>A0AAD9W9P8_PHOAM</name>
<evidence type="ECO:0000256" key="2">
    <source>
        <dbReference type="ARBA" id="ARBA00023002"/>
    </source>
</evidence>
<dbReference type="EMBL" id="JAUJFL010000001">
    <property type="protein sequence ID" value="KAK2613399.1"/>
    <property type="molecule type" value="Genomic_DNA"/>
</dbReference>
<accession>A0AAD9W9P8</accession>
<dbReference type="PANTHER" id="PTHR13878">
    <property type="entry name" value="GULONOLACTONE OXIDASE"/>
    <property type="match status" value="1"/>
</dbReference>
<dbReference type="Gene3D" id="3.30.465.10">
    <property type="match status" value="2"/>
</dbReference>
<feature type="domain" description="FAD-binding PCMH-type" evidence="3">
    <location>
        <begin position="22"/>
        <end position="202"/>
    </location>
</feature>
<dbReference type="InterPro" id="IPR016169">
    <property type="entry name" value="FAD-bd_PCMH_sub2"/>
</dbReference>
<dbReference type="InterPro" id="IPR016166">
    <property type="entry name" value="FAD-bd_PCMH"/>
</dbReference>
<dbReference type="PROSITE" id="PS51387">
    <property type="entry name" value="FAD_PCMH"/>
    <property type="match status" value="1"/>
</dbReference>
<sequence>MNAAFQNQSCDPFTPATEPCELGNYASYSINVTGVDDVVAGINFAKENNVRLVIKNTGHDFMGKSTGKGSLSLWTHYLNDSVIIPQFISDYYTGPAVKVGAGVIAGFLYKTVAEAGYRVVGGTCASTGIAGGYTAGGGHSLINGLYGMAADNVLEWEIVTAEGLHITATPNNEYSDLYWAASGGGGGVWGVVISMTTRIFPDAAVGGASLTYNASNVDADTFWKAIEEWYAYLPSYTDGLNGGNTVEFEVTGTAFAAISFTIPGGSTSDIDTLLAPYLAQLKTLGIEYSYSSHTSTSYYAHYDRDLGPLPYGPWPGDILFSNRLFPRSVSENVTTNSALVETIRNMTTYQDGYFWLGCMAVHVNSSTGHPDNAVLPAFRDVLGICTVIGYWNWTGPMADMWERKAYLVDEIVPAFEAVTPGSGSYLNEVDSWYKGNWKQEFYGSNYDRLLQVKNKYDPDHLFYAYTGVGSDYWSPDDSGRLCRT</sequence>
<protein>
    <recommendedName>
        <fullName evidence="3">FAD-binding PCMH-type domain-containing protein</fullName>
    </recommendedName>
</protein>
<reference evidence="4" key="1">
    <citation type="submission" date="2023-06" db="EMBL/GenBank/DDBJ databases">
        <authorList>
            <person name="Noh H."/>
        </authorList>
    </citation>
    <scope>NUCLEOTIDE SEQUENCE</scope>
    <source>
        <strain evidence="4">DUCC20226</strain>
    </source>
</reference>
<evidence type="ECO:0000313" key="4">
    <source>
        <dbReference type="EMBL" id="KAK2613399.1"/>
    </source>
</evidence>
<dbReference type="Proteomes" id="UP001265746">
    <property type="component" value="Unassembled WGS sequence"/>
</dbReference>
<evidence type="ECO:0000313" key="5">
    <source>
        <dbReference type="Proteomes" id="UP001265746"/>
    </source>
</evidence>
<dbReference type="InterPro" id="IPR050432">
    <property type="entry name" value="FAD-linked_Oxidoreductases_BP"/>
</dbReference>
<dbReference type="InterPro" id="IPR036318">
    <property type="entry name" value="FAD-bd_PCMH-like_sf"/>
</dbReference>
<dbReference type="InterPro" id="IPR012951">
    <property type="entry name" value="BBE"/>
</dbReference>
<dbReference type="GO" id="GO:0016491">
    <property type="term" value="F:oxidoreductase activity"/>
    <property type="evidence" value="ECO:0007669"/>
    <property type="project" value="UniProtKB-KW"/>
</dbReference>
<proteinExistence type="inferred from homology"/>
<evidence type="ECO:0000256" key="1">
    <source>
        <dbReference type="ARBA" id="ARBA00005466"/>
    </source>
</evidence>
<comment type="similarity">
    <text evidence="1">Belongs to the oxygen-dependent FAD-linked oxidoreductase family.</text>
</comment>
<evidence type="ECO:0000259" key="3">
    <source>
        <dbReference type="PROSITE" id="PS51387"/>
    </source>
</evidence>
<keyword evidence="2" id="KW-0560">Oxidoreductase</keyword>
<dbReference type="SUPFAM" id="SSF56176">
    <property type="entry name" value="FAD-binding/transporter-associated domain-like"/>
    <property type="match status" value="1"/>
</dbReference>
<dbReference type="Pfam" id="PF08031">
    <property type="entry name" value="BBE"/>
    <property type="match status" value="1"/>
</dbReference>
<dbReference type="AlphaFoldDB" id="A0AAD9W9P8"/>
<dbReference type="InterPro" id="IPR006094">
    <property type="entry name" value="Oxid_FAD_bind_N"/>
</dbReference>
<comment type="caution">
    <text evidence="4">The sequence shown here is derived from an EMBL/GenBank/DDBJ whole genome shotgun (WGS) entry which is preliminary data.</text>
</comment>
<dbReference type="GO" id="GO:0071949">
    <property type="term" value="F:FAD binding"/>
    <property type="evidence" value="ECO:0007669"/>
    <property type="project" value="InterPro"/>
</dbReference>
<organism evidence="4 5">
    <name type="scientific">Phomopsis amygdali</name>
    <name type="common">Fusicoccum amygdali</name>
    <dbReference type="NCBI Taxonomy" id="1214568"/>
    <lineage>
        <taxon>Eukaryota</taxon>
        <taxon>Fungi</taxon>
        <taxon>Dikarya</taxon>
        <taxon>Ascomycota</taxon>
        <taxon>Pezizomycotina</taxon>
        <taxon>Sordariomycetes</taxon>
        <taxon>Sordariomycetidae</taxon>
        <taxon>Diaporthales</taxon>
        <taxon>Diaporthaceae</taxon>
        <taxon>Diaporthe</taxon>
    </lineage>
</organism>
<dbReference type="Pfam" id="PF01565">
    <property type="entry name" value="FAD_binding_4"/>
    <property type="match status" value="1"/>
</dbReference>
<keyword evidence="5" id="KW-1185">Reference proteome</keyword>
<gene>
    <name evidence="4" type="ORF">N8I77_000317</name>
</gene>